<dbReference type="Gene3D" id="3.10.100.10">
    <property type="entry name" value="Mannose-Binding Protein A, subunit A"/>
    <property type="match status" value="2"/>
</dbReference>
<keyword evidence="5" id="KW-1185">Reference proteome</keyword>
<feature type="signal peptide" evidence="2">
    <location>
        <begin position="1"/>
        <end position="27"/>
    </location>
</feature>
<dbReference type="PROSITE" id="PS50041">
    <property type="entry name" value="C_TYPE_LECTIN_2"/>
    <property type="match status" value="2"/>
</dbReference>
<dbReference type="Pfam" id="PF00059">
    <property type="entry name" value="Lectin_C"/>
    <property type="match status" value="2"/>
</dbReference>
<feature type="domain" description="C-type lectin" evidence="3">
    <location>
        <begin position="167"/>
        <end position="282"/>
    </location>
</feature>
<dbReference type="CDD" id="cd00037">
    <property type="entry name" value="CLECT"/>
    <property type="match status" value="2"/>
</dbReference>
<evidence type="ECO:0000259" key="3">
    <source>
        <dbReference type="PROSITE" id="PS50041"/>
    </source>
</evidence>
<dbReference type="PROSITE" id="PS00615">
    <property type="entry name" value="C_TYPE_LECTIN_1"/>
    <property type="match status" value="1"/>
</dbReference>
<keyword evidence="2" id="KW-0732">Signal</keyword>
<dbReference type="InterPro" id="IPR018378">
    <property type="entry name" value="C-type_lectin_CS"/>
</dbReference>
<reference evidence="4 5" key="1">
    <citation type="journal article" date="2018" name="Gigascience">
        <title>Genomes of trombidid mites reveal novel predicted allergens and laterally-transferred genes associated with secondary metabolism.</title>
        <authorList>
            <person name="Dong X."/>
            <person name="Chaisiri K."/>
            <person name="Xia D."/>
            <person name="Armstrong S.D."/>
            <person name="Fang Y."/>
            <person name="Donnelly M.J."/>
            <person name="Kadowaki T."/>
            <person name="McGarry J.W."/>
            <person name="Darby A.C."/>
            <person name="Makepeace B.L."/>
        </authorList>
    </citation>
    <scope>NUCLEOTIDE SEQUENCE [LARGE SCALE GENOMIC DNA]</scope>
    <source>
        <strain evidence="4">UoL-UT</strain>
    </source>
</reference>
<feature type="domain" description="C-type lectin" evidence="3">
    <location>
        <begin position="36"/>
        <end position="154"/>
    </location>
</feature>
<name>A0A443S649_9ACAR</name>
<dbReference type="InterPro" id="IPR016187">
    <property type="entry name" value="CTDL_fold"/>
</dbReference>
<dbReference type="SMART" id="SM00034">
    <property type="entry name" value="CLECT"/>
    <property type="match status" value="2"/>
</dbReference>
<accession>A0A443S649</accession>
<evidence type="ECO:0000313" key="4">
    <source>
        <dbReference type="EMBL" id="RWS23026.1"/>
    </source>
</evidence>
<dbReference type="InterPro" id="IPR016186">
    <property type="entry name" value="C-type_lectin-like/link_sf"/>
</dbReference>
<sequence>MLSYYYPNTGTMMKFIIIPLLIFMVDGYCPEKWISHDDKCYHLFSYKANFTDAQNYCETFNATLPTIQSRQQNQFIKELLKDNWIYLNGRQKMIKSETFEWLDGTEFNYTHWHRGQPDDIEENYICCIYLLNVHGVYGKWIDTDCSDKKNPLCTVTNNSCAKNWTAFKEQCYHTVNIDMSFAKAQNYCSSLNASLVSIHSREQQTFVENFLFGHKAWLNAQQERINSETFKWLDGTDFDFTNWDLTHASPKKIHGEYVYCITMSFGFWFDWNCADKSKTLCVWDIFIQALT</sequence>
<dbReference type="Proteomes" id="UP000288716">
    <property type="component" value="Unassembled WGS sequence"/>
</dbReference>
<evidence type="ECO:0000256" key="1">
    <source>
        <dbReference type="ARBA" id="ARBA00023157"/>
    </source>
</evidence>
<dbReference type="PANTHER" id="PTHR22803">
    <property type="entry name" value="MANNOSE, PHOSPHOLIPASE, LECTIN RECEPTOR RELATED"/>
    <property type="match status" value="1"/>
</dbReference>
<organism evidence="4 5">
    <name type="scientific">Leptotrombidium deliense</name>
    <dbReference type="NCBI Taxonomy" id="299467"/>
    <lineage>
        <taxon>Eukaryota</taxon>
        <taxon>Metazoa</taxon>
        <taxon>Ecdysozoa</taxon>
        <taxon>Arthropoda</taxon>
        <taxon>Chelicerata</taxon>
        <taxon>Arachnida</taxon>
        <taxon>Acari</taxon>
        <taxon>Acariformes</taxon>
        <taxon>Trombidiformes</taxon>
        <taxon>Prostigmata</taxon>
        <taxon>Anystina</taxon>
        <taxon>Parasitengona</taxon>
        <taxon>Trombiculoidea</taxon>
        <taxon>Trombiculidae</taxon>
        <taxon>Leptotrombidium</taxon>
    </lineage>
</organism>
<evidence type="ECO:0000256" key="2">
    <source>
        <dbReference type="SAM" id="SignalP"/>
    </source>
</evidence>
<dbReference type="EMBL" id="NCKV01007308">
    <property type="protein sequence ID" value="RWS23026.1"/>
    <property type="molecule type" value="Genomic_DNA"/>
</dbReference>
<dbReference type="OrthoDB" id="6409202at2759"/>
<dbReference type="STRING" id="299467.A0A443S649"/>
<dbReference type="InterPro" id="IPR001304">
    <property type="entry name" value="C-type_lectin-like"/>
</dbReference>
<dbReference type="SUPFAM" id="SSF56436">
    <property type="entry name" value="C-type lectin-like"/>
    <property type="match status" value="2"/>
</dbReference>
<proteinExistence type="predicted"/>
<protein>
    <submittedName>
        <fullName evidence="4">Macrophage mannose receptor 1-like isoform X2</fullName>
    </submittedName>
</protein>
<keyword evidence="4" id="KW-0675">Receptor</keyword>
<dbReference type="AlphaFoldDB" id="A0A443S649"/>
<dbReference type="InterPro" id="IPR050111">
    <property type="entry name" value="C-type_lectin/snaclec_domain"/>
</dbReference>
<dbReference type="VEuPathDB" id="VectorBase:LDEU009014"/>
<feature type="chain" id="PRO_5019340748" evidence="2">
    <location>
        <begin position="28"/>
        <end position="291"/>
    </location>
</feature>
<comment type="caution">
    <text evidence="4">The sequence shown here is derived from an EMBL/GenBank/DDBJ whole genome shotgun (WGS) entry which is preliminary data.</text>
</comment>
<evidence type="ECO:0000313" key="5">
    <source>
        <dbReference type="Proteomes" id="UP000288716"/>
    </source>
</evidence>
<keyword evidence="1" id="KW-1015">Disulfide bond</keyword>
<gene>
    <name evidence="4" type="ORF">B4U80_13969</name>
</gene>